<dbReference type="PANTHER" id="PTHR10566:SF113">
    <property type="entry name" value="PROTEIN ACTIVITY OF BC1 COMPLEX KINASE 7, CHLOROPLASTIC"/>
    <property type="match status" value="1"/>
</dbReference>
<dbReference type="STRING" id="338969.Rfer_0427"/>
<reference evidence="4" key="1">
    <citation type="submission" date="2006-02" db="EMBL/GenBank/DDBJ databases">
        <title>Complete sequence of chromosome of Rhodoferax ferrireducens DSM 15236.</title>
        <authorList>
            <person name="Copeland A."/>
            <person name="Lucas S."/>
            <person name="Lapidus A."/>
            <person name="Barry K."/>
            <person name="Detter J.C."/>
            <person name="Glavina del Rio T."/>
            <person name="Hammon N."/>
            <person name="Israni S."/>
            <person name="Pitluck S."/>
            <person name="Brettin T."/>
            <person name="Bruce D."/>
            <person name="Han C."/>
            <person name="Tapia R."/>
            <person name="Gilna P."/>
            <person name="Kiss H."/>
            <person name="Schmutz J."/>
            <person name="Larimer F."/>
            <person name="Land M."/>
            <person name="Kyrpides N."/>
            <person name="Ivanova N."/>
            <person name="Richardson P."/>
        </authorList>
    </citation>
    <scope>NUCLEOTIDE SEQUENCE [LARGE SCALE GENOMIC DNA]</scope>
    <source>
        <strain evidence="4">ATCC BAA-621 / DSM 15236 / T118</strain>
    </source>
</reference>
<dbReference type="PANTHER" id="PTHR10566">
    <property type="entry name" value="CHAPERONE-ACTIVITY OF BC1 COMPLEX CABC1 -RELATED"/>
    <property type="match status" value="1"/>
</dbReference>
<protein>
    <submittedName>
        <fullName evidence="3">Unusual protein kinase-like</fullName>
    </submittedName>
</protein>
<evidence type="ECO:0000313" key="4">
    <source>
        <dbReference type="Proteomes" id="UP000008332"/>
    </source>
</evidence>
<dbReference type="GO" id="GO:0016301">
    <property type="term" value="F:kinase activity"/>
    <property type="evidence" value="ECO:0007669"/>
    <property type="project" value="UniProtKB-KW"/>
</dbReference>
<keyword evidence="4" id="KW-1185">Reference proteome</keyword>
<organism evidence="3 4">
    <name type="scientific">Albidiferax ferrireducens (strain ATCC BAA-621 / DSM 15236 / T118)</name>
    <name type="common">Rhodoferax ferrireducens</name>
    <dbReference type="NCBI Taxonomy" id="338969"/>
    <lineage>
        <taxon>Bacteria</taxon>
        <taxon>Pseudomonadati</taxon>
        <taxon>Pseudomonadota</taxon>
        <taxon>Betaproteobacteria</taxon>
        <taxon>Burkholderiales</taxon>
        <taxon>Comamonadaceae</taxon>
        <taxon>Rhodoferax</taxon>
    </lineage>
</organism>
<feature type="domain" description="ABC1 atypical kinase-like" evidence="2">
    <location>
        <begin position="20"/>
        <end position="70"/>
    </location>
</feature>
<dbReference type="HOGENOM" id="CLU_2331800_0_0_4"/>
<comment type="similarity">
    <text evidence="1">Belongs to the protein kinase superfamily. ADCK protein kinase family.</text>
</comment>
<keyword evidence="3" id="KW-0808">Transferase</keyword>
<name>Q221X2_ALBFT</name>
<dbReference type="InterPro" id="IPR050154">
    <property type="entry name" value="UbiB_kinase"/>
</dbReference>
<evidence type="ECO:0000313" key="3">
    <source>
        <dbReference type="EMBL" id="ABD68181.1"/>
    </source>
</evidence>
<dbReference type="eggNOG" id="COG0661">
    <property type="taxonomic scope" value="Bacteria"/>
</dbReference>
<dbReference type="AlphaFoldDB" id="Q221X2"/>
<keyword evidence="3" id="KW-0418">Kinase</keyword>
<dbReference type="OrthoDB" id="9795390at2"/>
<accession>Q221X2</accession>
<dbReference type="InterPro" id="IPR004147">
    <property type="entry name" value="ABC1_dom"/>
</dbReference>
<evidence type="ECO:0000259" key="2">
    <source>
        <dbReference type="Pfam" id="PF03109"/>
    </source>
</evidence>
<dbReference type="EMBL" id="CP000267">
    <property type="protein sequence ID" value="ABD68181.1"/>
    <property type="molecule type" value="Genomic_DNA"/>
</dbReference>
<evidence type="ECO:0000256" key="1">
    <source>
        <dbReference type="ARBA" id="ARBA00009670"/>
    </source>
</evidence>
<dbReference type="Proteomes" id="UP000008332">
    <property type="component" value="Chromosome"/>
</dbReference>
<gene>
    <name evidence="3" type="ordered locus">Rfer_0427</name>
</gene>
<dbReference type="KEGG" id="rfr:Rfer_0427"/>
<sequence length="98" mass="10891">MLALRRDLLPTAYIEELELLHDQLPAMDIDMVRATVEAELGAPLTKFFSAFGETPLAAATIAQVHVATLLKCSFAPRWQMSPISGYRMSSLRAREKPC</sequence>
<dbReference type="Pfam" id="PF03109">
    <property type="entry name" value="ABC1"/>
    <property type="match status" value="1"/>
</dbReference>
<proteinExistence type="inferred from homology"/>